<name>A0A7C8IXF7_9PEZI</name>
<gene>
    <name evidence="6" type="ORF">GQX73_g654</name>
</gene>
<dbReference type="SUPFAM" id="SSF49764">
    <property type="entry name" value="HSP20-like chaperones"/>
    <property type="match status" value="1"/>
</dbReference>
<sequence>MSVFTHHPIYATHNNDFGNFGSLFRFIDDWDKTFGQQNGRSSSPQHRQSRRHVQTFTPRFDVRETEQNYELHGELPGVEKKDVEIEFSDPQTIVIRGNVERTYTAGNPPAGLLGDTTSMSGAITNEPHNDDNAETRSNKSFQATVEDEKTGGEAESTTTAATPATTVAETAKPDTPAASQQQKHKYWVFERSVGNFARSFTFSSRVEHENVSASLDNGILTVVVPKAKKHESRRIAIN</sequence>
<evidence type="ECO:0000256" key="1">
    <source>
        <dbReference type="ARBA" id="ARBA00023016"/>
    </source>
</evidence>
<dbReference type="InterPro" id="IPR008978">
    <property type="entry name" value="HSP20-like_chaperone"/>
</dbReference>
<dbReference type="Pfam" id="PF00011">
    <property type="entry name" value="HSP20"/>
    <property type="match status" value="1"/>
</dbReference>
<comment type="similarity">
    <text evidence="2 3">Belongs to the small heat shock protein (HSP20) family.</text>
</comment>
<evidence type="ECO:0000256" key="3">
    <source>
        <dbReference type="RuleBase" id="RU003616"/>
    </source>
</evidence>
<dbReference type="PANTHER" id="PTHR11527">
    <property type="entry name" value="HEAT-SHOCK PROTEIN 20 FAMILY MEMBER"/>
    <property type="match status" value="1"/>
</dbReference>
<feature type="domain" description="SHSP" evidence="5">
    <location>
        <begin position="51"/>
        <end position="238"/>
    </location>
</feature>
<comment type="caution">
    <text evidence="6">The sequence shown here is derived from an EMBL/GenBank/DDBJ whole genome shotgun (WGS) entry which is preliminary data.</text>
</comment>
<dbReference type="InterPro" id="IPR031107">
    <property type="entry name" value="Small_HSP"/>
</dbReference>
<reference evidence="6 7" key="1">
    <citation type="submission" date="2019-12" db="EMBL/GenBank/DDBJ databases">
        <title>Draft genome sequence of the ascomycete Xylaria multiplex DSM 110363.</title>
        <authorList>
            <person name="Buettner E."/>
            <person name="Kellner H."/>
        </authorList>
    </citation>
    <scope>NUCLEOTIDE SEQUENCE [LARGE SCALE GENOMIC DNA]</scope>
    <source>
        <strain evidence="6 7">DSM 110363</strain>
    </source>
</reference>
<evidence type="ECO:0000313" key="7">
    <source>
        <dbReference type="Proteomes" id="UP000481858"/>
    </source>
</evidence>
<accession>A0A7C8IXF7</accession>
<feature type="compositionally biased region" description="Low complexity" evidence="4">
    <location>
        <begin position="153"/>
        <end position="170"/>
    </location>
</feature>
<dbReference type="Gene3D" id="2.60.40.790">
    <property type="match status" value="1"/>
</dbReference>
<keyword evidence="7" id="KW-1185">Reference proteome</keyword>
<dbReference type="Proteomes" id="UP000481858">
    <property type="component" value="Unassembled WGS sequence"/>
</dbReference>
<dbReference type="CDD" id="cd06464">
    <property type="entry name" value="ACD_sHsps-like"/>
    <property type="match status" value="1"/>
</dbReference>
<dbReference type="PROSITE" id="PS01031">
    <property type="entry name" value="SHSP"/>
    <property type="match status" value="1"/>
</dbReference>
<evidence type="ECO:0000259" key="5">
    <source>
        <dbReference type="PROSITE" id="PS01031"/>
    </source>
</evidence>
<protein>
    <recommendedName>
        <fullName evidence="5">SHSP domain-containing protein</fullName>
    </recommendedName>
</protein>
<evidence type="ECO:0000256" key="4">
    <source>
        <dbReference type="SAM" id="MobiDB-lite"/>
    </source>
</evidence>
<dbReference type="AlphaFoldDB" id="A0A7C8IXF7"/>
<proteinExistence type="inferred from homology"/>
<dbReference type="InterPro" id="IPR002068">
    <property type="entry name" value="A-crystallin/Hsp20_dom"/>
</dbReference>
<dbReference type="EMBL" id="WUBL01000003">
    <property type="protein sequence ID" value="KAF2973080.1"/>
    <property type="molecule type" value="Genomic_DNA"/>
</dbReference>
<organism evidence="6 7">
    <name type="scientific">Xylaria multiplex</name>
    <dbReference type="NCBI Taxonomy" id="323545"/>
    <lineage>
        <taxon>Eukaryota</taxon>
        <taxon>Fungi</taxon>
        <taxon>Dikarya</taxon>
        <taxon>Ascomycota</taxon>
        <taxon>Pezizomycotina</taxon>
        <taxon>Sordariomycetes</taxon>
        <taxon>Xylariomycetidae</taxon>
        <taxon>Xylariales</taxon>
        <taxon>Xylariaceae</taxon>
        <taxon>Xylaria</taxon>
    </lineage>
</organism>
<feature type="region of interest" description="Disordered" evidence="4">
    <location>
        <begin position="143"/>
        <end position="180"/>
    </location>
</feature>
<evidence type="ECO:0000256" key="2">
    <source>
        <dbReference type="PROSITE-ProRule" id="PRU00285"/>
    </source>
</evidence>
<dbReference type="InParanoid" id="A0A7C8IXF7"/>
<keyword evidence="1" id="KW-0346">Stress response</keyword>
<evidence type="ECO:0000313" key="6">
    <source>
        <dbReference type="EMBL" id="KAF2973080.1"/>
    </source>
</evidence>
<dbReference type="OrthoDB" id="1431247at2759"/>